<dbReference type="NCBIfam" id="TIGR02001">
    <property type="entry name" value="gcw_chp"/>
    <property type="match status" value="1"/>
</dbReference>
<dbReference type="Pfam" id="PF09694">
    <property type="entry name" value="Gcw_chp"/>
    <property type="match status" value="1"/>
</dbReference>
<keyword evidence="1" id="KW-0732">Signal</keyword>
<evidence type="ECO:0000313" key="3">
    <source>
        <dbReference type="Proteomes" id="UP000478090"/>
    </source>
</evidence>
<proteinExistence type="predicted"/>
<evidence type="ECO:0000256" key="1">
    <source>
        <dbReference type="SAM" id="SignalP"/>
    </source>
</evidence>
<dbReference type="RefSeq" id="WP_161039653.1">
    <property type="nucleotide sequence ID" value="NZ_WWCM01000008.1"/>
</dbReference>
<feature type="chain" id="PRO_5047504300" evidence="1">
    <location>
        <begin position="22"/>
        <end position="255"/>
    </location>
</feature>
<accession>A0ABW9VLH5</accession>
<sequence length="255" mass="26996">MKKLFIASAILAACTSVTARAEDSASAADAKPEHETSFNAALVSDYRYRGISQTRLQPALQGGFDYSHNPTGLYAGTWLSTIKWTADAGGSGHVEWDLYAGQRGNLSAAVSYDVGVLGYVYAHNGLGRVSGMADANTAEVYGQLGYGPAYFKYSHALTNLFGFADSRNSGYLDLGANIDLADGLVANLHAGRQQVRGNDAASYTDWKIGFTKDFGVATVALAMVTTNASKTAYASPANGKFLGRNALWLSVGKTF</sequence>
<name>A0ABW9VLH5_9BURK</name>
<organism evidence="2 3">
    <name type="scientific">Duganella qianjiadongensis</name>
    <dbReference type="NCBI Taxonomy" id="2692176"/>
    <lineage>
        <taxon>Bacteria</taxon>
        <taxon>Pseudomonadati</taxon>
        <taxon>Pseudomonadota</taxon>
        <taxon>Betaproteobacteria</taxon>
        <taxon>Burkholderiales</taxon>
        <taxon>Oxalobacteraceae</taxon>
        <taxon>Telluria group</taxon>
        <taxon>Duganella</taxon>
    </lineage>
</organism>
<evidence type="ECO:0000313" key="2">
    <source>
        <dbReference type="EMBL" id="MYM40301.1"/>
    </source>
</evidence>
<protein>
    <submittedName>
        <fullName evidence="2">Uncharacterized protein</fullName>
    </submittedName>
</protein>
<comment type="caution">
    <text evidence="2">The sequence shown here is derived from an EMBL/GenBank/DDBJ whole genome shotgun (WGS) entry which is preliminary data.</text>
</comment>
<dbReference type="EMBL" id="WWCM01000008">
    <property type="protein sequence ID" value="MYM40301.1"/>
    <property type="molecule type" value="Genomic_DNA"/>
</dbReference>
<dbReference type="Proteomes" id="UP000478090">
    <property type="component" value="Unassembled WGS sequence"/>
</dbReference>
<reference evidence="2 3" key="1">
    <citation type="submission" date="2019-12" db="EMBL/GenBank/DDBJ databases">
        <title>Novel species isolated from a subtropical stream in China.</title>
        <authorList>
            <person name="Lu H."/>
        </authorList>
    </citation>
    <scope>NUCLEOTIDE SEQUENCE [LARGE SCALE GENOMIC DNA]</scope>
    <source>
        <strain evidence="2 3">CY13W</strain>
    </source>
</reference>
<feature type="signal peptide" evidence="1">
    <location>
        <begin position="1"/>
        <end position="21"/>
    </location>
</feature>
<dbReference type="InterPro" id="IPR010239">
    <property type="entry name" value="CHP02001"/>
</dbReference>
<gene>
    <name evidence="2" type="ORF">GTP27_13300</name>
</gene>
<keyword evidence="3" id="KW-1185">Reference proteome</keyword>